<dbReference type="OrthoDB" id="21617at2759"/>
<protein>
    <submittedName>
        <fullName evidence="3">Uncharacterized protein</fullName>
    </submittedName>
</protein>
<dbReference type="EMBL" id="MTYJ01000019">
    <property type="protein sequence ID" value="OQV22056.1"/>
    <property type="molecule type" value="Genomic_DNA"/>
</dbReference>
<evidence type="ECO:0000313" key="3">
    <source>
        <dbReference type="EMBL" id="OQV22056.1"/>
    </source>
</evidence>
<dbReference type="InterPro" id="IPR010849">
    <property type="entry name" value="Gonadal"/>
</dbReference>
<dbReference type="PANTHER" id="PTHR13054:SF2">
    <property type="entry name" value="PROTEIN DGCR6"/>
    <property type="match status" value="1"/>
</dbReference>
<accession>A0A1W0X3I9</accession>
<dbReference type="PANTHER" id="PTHR13054">
    <property type="entry name" value="DIGEORGE SYNDROME CRITICAL REGION 6 DGCR6 FAMILY MEMBER"/>
    <property type="match status" value="1"/>
</dbReference>
<dbReference type="Proteomes" id="UP000192578">
    <property type="component" value="Unassembled WGS sequence"/>
</dbReference>
<keyword evidence="4" id="KW-1185">Reference proteome</keyword>
<dbReference type="Pfam" id="PF07324">
    <property type="entry name" value="DGCR6"/>
    <property type="match status" value="1"/>
</dbReference>
<dbReference type="AlphaFoldDB" id="A0A1W0X3I9"/>
<comment type="caution">
    <text evidence="3">The sequence shown here is derived from an EMBL/GenBank/DDBJ whole genome shotgun (WGS) entry which is preliminary data.</text>
</comment>
<feature type="compositionally biased region" description="Polar residues" evidence="2">
    <location>
        <begin position="40"/>
        <end position="56"/>
    </location>
</feature>
<reference evidence="4" key="1">
    <citation type="submission" date="2017-01" db="EMBL/GenBank/DDBJ databases">
        <title>Comparative genomics of anhydrobiosis in the tardigrade Hypsibius dujardini.</title>
        <authorList>
            <person name="Yoshida Y."/>
            <person name="Koutsovoulos G."/>
            <person name="Laetsch D."/>
            <person name="Stevens L."/>
            <person name="Kumar S."/>
            <person name="Horikawa D."/>
            <person name="Ishino K."/>
            <person name="Komine S."/>
            <person name="Tomita M."/>
            <person name="Blaxter M."/>
            <person name="Arakawa K."/>
        </authorList>
    </citation>
    <scope>NUCLEOTIDE SEQUENCE [LARGE SCALE GENOMIC DNA]</scope>
    <source>
        <strain evidence="4">Z151</strain>
    </source>
</reference>
<evidence type="ECO:0000256" key="1">
    <source>
        <dbReference type="ARBA" id="ARBA00005939"/>
    </source>
</evidence>
<comment type="similarity">
    <text evidence="1">Belongs to the gonadal family.</text>
</comment>
<sequence length="321" mass="35752">MEFRDQPDSPDPPPTGENDQPDAQSINHNSSNNIPPESSQTTLLPESSQTTPPVHTTDSDGRVPVDQTPQDDLPSSLSSAAATTVAPSPAAAATTTSSPTTLAIQPDFLASLAGTELTPAVTALLKQMMDEKNRQEEEKARREGLLGQIKALMDWPNMDDAVRAFFPEDYMGALVSWILGSMQPEVIRQAIVDQNRKELEYHKKREKMVHDQHREITVLRKKHQEALHDCDTKNTPHRKPIVTKSNDEEMQRVLLKQEEELYSLDRKIVQAIDHLLTAQQKKFQDLGLPGMKETMVSQDIQQQMIVIDVVARLAGVDGQAK</sequence>
<proteinExistence type="inferred from homology"/>
<feature type="compositionally biased region" description="Low complexity" evidence="2">
    <location>
        <begin position="25"/>
        <end position="39"/>
    </location>
</feature>
<evidence type="ECO:0000256" key="2">
    <source>
        <dbReference type="SAM" id="MobiDB-lite"/>
    </source>
</evidence>
<evidence type="ECO:0000313" key="4">
    <source>
        <dbReference type="Proteomes" id="UP000192578"/>
    </source>
</evidence>
<feature type="region of interest" description="Disordered" evidence="2">
    <location>
        <begin position="1"/>
        <end position="98"/>
    </location>
</feature>
<name>A0A1W0X3I9_HYPEX</name>
<organism evidence="3 4">
    <name type="scientific">Hypsibius exemplaris</name>
    <name type="common">Freshwater tardigrade</name>
    <dbReference type="NCBI Taxonomy" id="2072580"/>
    <lineage>
        <taxon>Eukaryota</taxon>
        <taxon>Metazoa</taxon>
        <taxon>Ecdysozoa</taxon>
        <taxon>Tardigrada</taxon>
        <taxon>Eutardigrada</taxon>
        <taxon>Parachela</taxon>
        <taxon>Hypsibioidea</taxon>
        <taxon>Hypsibiidae</taxon>
        <taxon>Hypsibius</taxon>
    </lineage>
</organism>
<gene>
    <name evidence="3" type="ORF">BV898_03903</name>
</gene>
<feature type="compositionally biased region" description="Low complexity" evidence="2">
    <location>
        <begin position="73"/>
        <end position="98"/>
    </location>
</feature>